<dbReference type="InterPro" id="IPR011251">
    <property type="entry name" value="Luciferase-like_dom"/>
</dbReference>
<dbReference type="AlphaFoldDB" id="A0A9X2Z8F2"/>
<dbReference type="Gene3D" id="3.20.20.30">
    <property type="entry name" value="Luciferase-like domain"/>
    <property type="match status" value="1"/>
</dbReference>
<keyword evidence="3" id="KW-0560">Oxidoreductase</keyword>
<evidence type="ECO:0000256" key="2">
    <source>
        <dbReference type="ARBA" id="ARBA00022643"/>
    </source>
</evidence>
<accession>A0A9X2Z8F2</accession>
<reference evidence="6" key="1">
    <citation type="submission" date="2020-07" db="EMBL/GenBank/DDBJ databases">
        <authorList>
            <person name="Pettersson B.M.F."/>
            <person name="Behra P.R.K."/>
            <person name="Ramesh M."/>
            <person name="Das S."/>
            <person name="Dasgupta S."/>
            <person name="Kirsebom L.A."/>
        </authorList>
    </citation>
    <scope>NUCLEOTIDE SEQUENCE</scope>
    <source>
        <strain evidence="6">DSM 44838</strain>
    </source>
</reference>
<evidence type="ECO:0000256" key="4">
    <source>
        <dbReference type="ARBA" id="ARBA00023033"/>
    </source>
</evidence>
<dbReference type="PANTHER" id="PTHR42847:SF4">
    <property type="entry name" value="ALKANESULFONATE MONOOXYGENASE-RELATED"/>
    <property type="match status" value="1"/>
</dbReference>
<dbReference type="InterPro" id="IPR036661">
    <property type="entry name" value="Luciferase-like_sf"/>
</dbReference>
<evidence type="ECO:0000313" key="7">
    <source>
        <dbReference type="Proteomes" id="UP001141629"/>
    </source>
</evidence>
<dbReference type="EMBL" id="JACKVK010000013">
    <property type="protein sequence ID" value="MCV7424029.1"/>
    <property type="molecule type" value="Genomic_DNA"/>
</dbReference>
<evidence type="ECO:0000256" key="1">
    <source>
        <dbReference type="ARBA" id="ARBA00022630"/>
    </source>
</evidence>
<keyword evidence="2" id="KW-0288">FMN</keyword>
<evidence type="ECO:0000259" key="5">
    <source>
        <dbReference type="Pfam" id="PF00296"/>
    </source>
</evidence>
<keyword evidence="7" id="KW-1185">Reference proteome</keyword>
<keyword evidence="4" id="KW-0503">Monooxygenase</keyword>
<dbReference type="PANTHER" id="PTHR42847">
    <property type="entry name" value="ALKANESULFONATE MONOOXYGENASE"/>
    <property type="match status" value="1"/>
</dbReference>
<dbReference type="Pfam" id="PF00296">
    <property type="entry name" value="Bac_luciferase"/>
    <property type="match status" value="1"/>
</dbReference>
<dbReference type="Proteomes" id="UP001141629">
    <property type="component" value="Unassembled WGS sequence"/>
</dbReference>
<evidence type="ECO:0000256" key="3">
    <source>
        <dbReference type="ARBA" id="ARBA00023002"/>
    </source>
</evidence>
<gene>
    <name evidence="6" type="ORF">H7K45_26085</name>
</gene>
<proteinExistence type="predicted"/>
<dbReference type="RefSeq" id="WP_263999006.1">
    <property type="nucleotide sequence ID" value="NZ_JACKVK010000013.1"/>
</dbReference>
<dbReference type="GO" id="GO:0008726">
    <property type="term" value="F:alkanesulfonate monooxygenase activity"/>
    <property type="evidence" value="ECO:0007669"/>
    <property type="project" value="TreeGrafter"/>
</dbReference>
<evidence type="ECO:0000313" key="6">
    <source>
        <dbReference type="EMBL" id="MCV7424029.1"/>
    </source>
</evidence>
<feature type="domain" description="Luciferase-like" evidence="5">
    <location>
        <begin position="23"/>
        <end position="321"/>
    </location>
</feature>
<sequence length="353" mass="39609">MTATALRFGVWALVYGTWGARQHPDEPVDASWARTRDQIVEADRLGFDATLVAQHEVNPAGDHYDQLEAWTTSAALAALTENIEIITAIKPALYHPVVLAKQALQIEEISGGRFGVNVVNAWFKPEIARAGLPFLEHDARYAYGREWLTIVQSLIAGRRTTFHGRYFDIDDYQLVPASRYRDRPAIYVGGESEPARELAKDFADVWFVNGQPEEDVRRLVDDVAARHRTGRRLRFGLAAFVIGRESDREAADELDYAFDLASRDVAETESVLSNADPNAEMFKTFARHPHVGTNGGTAAGLVGSYDTVAERILRFGALGIETFMLQFQPFESEMRRFAEEIIPRVRRLERLAA</sequence>
<protein>
    <submittedName>
        <fullName evidence="6">LLM class flavin-dependent oxidoreductase</fullName>
    </submittedName>
</protein>
<keyword evidence="1" id="KW-0285">Flavoprotein</keyword>
<dbReference type="GO" id="GO:0046306">
    <property type="term" value="P:alkanesulfonate catabolic process"/>
    <property type="evidence" value="ECO:0007669"/>
    <property type="project" value="TreeGrafter"/>
</dbReference>
<name>A0A9X2Z8F2_9MYCO</name>
<dbReference type="InterPro" id="IPR050172">
    <property type="entry name" value="SsuD_RutA_monooxygenase"/>
</dbReference>
<comment type="caution">
    <text evidence="6">The sequence shown here is derived from an EMBL/GenBank/DDBJ whole genome shotgun (WGS) entry which is preliminary data.</text>
</comment>
<reference evidence="6" key="2">
    <citation type="journal article" date="2022" name="BMC Genomics">
        <title>Comparative genome analysis of mycobacteria focusing on tRNA and non-coding RNA.</title>
        <authorList>
            <person name="Behra P.R.K."/>
            <person name="Pettersson B.M.F."/>
            <person name="Ramesh M."/>
            <person name="Das S."/>
            <person name="Dasgupta S."/>
            <person name="Kirsebom L.A."/>
        </authorList>
    </citation>
    <scope>NUCLEOTIDE SEQUENCE</scope>
    <source>
        <strain evidence="6">DSM 44838</strain>
    </source>
</reference>
<organism evidence="6 7">
    <name type="scientific">Mycobacterium yunnanensis</name>
    <dbReference type="NCBI Taxonomy" id="368477"/>
    <lineage>
        <taxon>Bacteria</taxon>
        <taxon>Bacillati</taxon>
        <taxon>Actinomycetota</taxon>
        <taxon>Actinomycetes</taxon>
        <taxon>Mycobacteriales</taxon>
        <taxon>Mycobacteriaceae</taxon>
        <taxon>Mycobacterium</taxon>
    </lineage>
</organism>
<dbReference type="SUPFAM" id="SSF51679">
    <property type="entry name" value="Bacterial luciferase-like"/>
    <property type="match status" value="1"/>
</dbReference>